<name>A0A6M7TM49_9HYPH</name>
<keyword evidence="2" id="KW-1185">Reference proteome</keyword>
<comment type="caution">
    <text evidence="1">The sequence shown here is derived from an EMBL/GenBank/DDBJ whole genome shotgun (WGS) entry which is preliminary data.</text>
</comment>
<evidence type="ECO:0000313" key="2">
    <source>
        <dbReference type="Proteomes" id="UP000275530"/>
    </source>
</evidence>
<proteinExistence type="predicted"/>
<organism evidence="1 2">
    <name type="scientific">Mesorhizobium jarvisii</name>
    <dbReference type="NCBI Taxonomy" id="1777867"/>
    <lineage>
        <taxon>Bacteria</taxon>
        <taxon>Pseudomonadati</taxon>
        <taxon>Pseudomonadota</taxon>
        <taxon>Alphaproteobacteria</taxon>
        <taxon>Hyphomicrobiales</taxon>
        <taxon>Phyllobacteriaceae</taxon>
        <taxon>Mesorhizobium</taxon>
    </lineage>
</organism>
<reference evidence="1 2" key="1">
    <citation type="submission" date="2018-09" db="EMBL/GenBank/DDBJ databases">
        <title>Mesorhizobium carmichaelinearum sp. nov. isolated from Carmichaelinea spp. root nodules in New Zealand.</title>
        <authorList>
            <person name="De Meyer S.E."/>
        </authorList>
    </citation>
    <scope>NUCLEOTIDE SEQUENCE [LARGE SCALE GENOMIC DNA]</scope>
    <source>
        <strain evidence="1 2">LMG 28313</strain>
    </source>
</reference>
<evidence type="ECO:0000313" key="1">
    <source>
        <dbReference type="EMBL" id="RJT37841.1"/>
    </source>
</evidence>
<accession>A0A6M7TM49</accession>
<sequence>MKAENQSLIRKSAAEAWRGIFADPEGADRSRYRDIGKIGDALGGEKTRQADPIDFRIRLRAP</sequence>
<dbReference type="AlphaFoldDB" id="A0A6M7TM49"/>
<dbReference type="Proteomes" id="UP000275530">
    <property type="component" value="Unassembled WGS sequence"/>
</dbReference>
<dbReference type="EMBL" id="QZXA01000001">
    <property type="protein sequence ID" value="RJT37841.1"/>
    <property type="molecule type" value="Genomic_DNA"/>
</dbReference>
<gene>
    <name evidence="1" type="ORF">D3242_00915</name>
</gene>
<protein>
    <submittedName>
        <fullName evidence="1">Uncharacterized protein</fullName>
    </submittedName>
</protein>